<dbReference type="PANTHER" id="PTHR13510">
    <property type="entry name" value="FYVE-FINGER-CONTAINING RAB5 EFFECTOR PROTEIN RABENOSYN-5-RELATED"/>
    <property type="match status" value="1"/>
</dbReference>
<dbReference type="OrthoDB" id="164487at2759"/>
<reference evidence="2" key="1">
    <citation type="submission" date="2023-04" db="EMBL/GenBank/DDBJ databases">
        <title>Phytophthora fragariaefolia NBRC 109709.</title>
        <authorList>
            <person name="Ichikawa N."/>
            <person name="Sato H."/>
            <person name="Tonouchi N."/>
        </authorList>
    </citation>
    <scope>NUCLEOTIDE SEQUENCE</scope>
    <source>
        <strain evidence="2">NBRC 109709</strain>
    </source>
</reference>
<dbReference type="EMBL" id="BSXT01019190">
    <property type="protein sequence ID" value="GMG18011.1"/>
    <property type="molecule type" value="Genomic_DNA"/>
</dbReference>
<name>A0A9W6YPX0_9STRA</name>
<evidence type="ECO:0000256" key="1">
    <source>
        <dbReference type="SAM" id="MobiDB-lite"/>
    </source>
</evidence>
<dbReference type="Proteomes" id="UP001165121">
    <property type="component" value="Unassembled WGS sequence"/>
</dbReference>
<proteinExistence type="predicted"/>
<evidence type="ECO:0000313" key="3">
    <source>
        <dbReference type="Proteomes" id="UP001165121"/>
    </source>
</evidence>
<comment type="caution">
    <text evidence="2">The sequence shown here is derived from an EMBL/GenBank/DDBJ whole genome shotgun (WGS) entry which is preliminary data.</text>
</comment>
<gene>
    <name evidence="2" type="ORF">Pfra01_003050000</name>
</gene>
<protein>
    <submittedName>
        <fullName evidence="2">Unnamed protein product</fullName>
    </submittedName>
</protein>
<evidence type="ECO:0000313" key="2">
    <source>
        <dbReference type="EMBL" id="GMG18011.1"/>
    </source>
</evidence>
<dbReference type="InterPro" id="IPR052727">
    <property type="entry name" value="Rab4/Rab5_effector"/>
</dbReference>
<sequence length="341" mass="37337">MKFTLPKDALPDVTLTNDQKAAFVGEAAAGSAWSLKRRGSDTPWTDTDAESSLSGVSGDSIQERMKRPGVSLMVLFGSIDGNLGDCMFGTCVPTNQAWIWRSSHIKDHFDDARILAHIRGPTKQDPFRFLNIKWFAKEIPAMLAGIVQQRDYILLEASGVTQDSRGDTIGYYILHSVPLPGFPEFSDLAFSDPAGDMIDRVNVSIFADSLLSAAKVIDYAYIKKLTWLMKHKSAQQSVSEAPRPTRCEACDKNFTKFALTGVGSGAPCHLCHREVCGKCSVVKKMTVDVTSTGAVKQCSLRFCLACLLRAKEHSVWEVALSGIETSWERSSASDSGRMPTV</sequence>
<keyword evidence="3" id="KW-1185">Reference proteome</keyword>
<dbReference type="CDD" id="cd00065">
    <property type="entry name" value="FYVE_like_SF"/>
    <property type="match status" value="1"/>
</dbReference>
<feature type="compositionally biased region" description="Polar residues" evidence="1">
    <location>
        <begin position="42"/>
        <end position="59"/>
    </location>
</feature>
<dbReference type="AlphaFoldDB" id="A0A9W6YPX0"/>
<accession>A0A9W6YPX0</accession>
<feature type="region of interest" description="Disordered" evidence="1">
    <location>
        <begin position="37"/>
        <end position="59"/>
    </location>
</feature>
<dbReference type="PANTHER" id="PTHR13510:SF44">
    <property type="entry name" value="RABENOSYN-5"/>
    <property type="match status" value="1"/>
</dbReference>
<organism evidence="2 3">
    <name type="scientific">Phytophthora fragariaefolia</name>
    <dbReference type="NCBI Taxonomy" id="1490495"/>
    <lineage>
        <taxon>Eukaryota</taxon>
        <taxon>Sar</taxon>
        <taxon>Stramenopiles</taxon>
        <taxon>Oomycota</taxon>
        <taxon>Peronosporomycetes</taxon>
        <taxon>Peronosporales</taxon>
        <taxon>Peronosporaceae</taxon>
        <taxon>Phytophthora</taxon>
    </lineage>
</organism>